<feature type="compositionally biased region" description="Basic residues" evidence="1">
    <location>
        <begin position="652"/>
        <end position="664"/>
    </location>
</feature>
<feature type="region of interest" description="Disordered" evidence="1">
    <location>
        <begin position="435"/>
        <end position="471"/>
    </location>
</feature>
<accession>A0ABN9WB57</accession>
<feature type="region of interest" description="Disordered" evidence="1">
    <location>
        <begin position="506"/>
        <end position="597"/>
    </location>
</feature>
<gene>
    <name evidence="2" type="ORF">PCOR1329_LOCUS65308</name>
</gene>
<evidence type="ECO:0000256" key="1">
    <source>
        <dbReference type="SAM" id="MobiDB-lite"/>
    </source>
</evidence>
<dbReference type="Proteomes" id="UP001189429">
    <property type="component" value="Unassembled WGS sequence"/>
</dbReference>
<feature type="region of interest" description="Disordered" evidence="1">
    <location>
        <begin position="329"/>
        <end position="370"/>
    </location>
</feature>
<name>A0ABN9WB57_9DINO</name>
<organism evidence="2 3">
    <name type="scientific">Prorocentrum cordatum</name>
    <dbReference type="NCBI Taxonomy" id="2364126"/>
    <lineage>
        <taxon>Eukaryota</taxon>
        <taxon>Sar</taxon>
        <taxon>Alveolata</taxon>
        <taxon>Dinophyceae</taxon>
        <taxon>Prorocentrales</taxon>
        <taxon>Prorocentraceae</taxon>
        <taxon>Prorocentrum</taxon>
    </lineage>
</organism>
<dbReference type="EMBL" id="CAUYUJ010018358">
    <property type="protein sequence ID" value="CAK0882954.1"/>
    <property type="molecule type" value="Genomic_DNA"/>
</dbReference>
<feature type="non-terminal residue" evidence="2">
    <location>
        <position position="1"/>
    </location>
</feature>
<feature type="compositionally biased region" description="Basic residues" evidence="1">
    <location>
        <begin position="437"/>
        <end position="449"/>
    </location>
</feature>
<sequence length="721" mass="78844">AAARGGGSSAGGGGLSGSAGASARGAQLAGGGLGQAAGARSRFYGLIFGPAKMILKLCAACVCFALLFKMLGKIDCASKKMDPRRWCKCCARQLMAMGWDEFESFDASVRVHSVADIANKGMLGGEKEFRVTIRFKWSKFDTPPTRDMKWESIKTMEVPQGAHECTIALYSLGKFRDTCLGKIELETKKDMIDKPDFWGKKQKFKLEKSGKEIGKILITFYKKGDGDGDDDGEGGGSMPEVPVDGVDSDSALALEIQLAIEELEKVPGFVKPAGKWEGQNKIIMLARVLEGQLREVNKKGKETGKVYIAIRYCNISELFGDEDNRREELKRQKEKAKQKGLPEVEKKKKKKQRVQRRAKRPARAAGSRRGAEEVVLGLVRRQEVCQGRQGLAPPRGVLPDDGHHLRPQLSRAVGPVHHQVFQRWREGLAHIPPRVRQGPRRVDRGHRHVFPGGSQHGEGTERQAQCGGGCSEADAGTAPAVRRAGGHASDHGAVDGLDGGVQAEQLQRGPDQEVPRGAVRAAPEGGEAGGERAKAEAEGEAVTAARLRRRPPLHRGPRAAGALRRAPPPAPCLGRRAGGRSSGSDRSRGPRAPHERRRPWKAWWVCTRAPESEPAGPLRSSRCVWPPRRHLRERPDQRPECAPPGFPGRTPRAPRHPSRGRRGRGASECQSSPASPDLRRASLLLLLLSRPLPRNRYFTLEPLMLVARACARVFISHFMHL</sequence>
<reference evidence="2" key="1">
    <citation type="submission" date="2023-10" db="EMBL/GenBank/DDBJ databases">
        <authorList>
            <person name="Chen Y."/>
            <person name="Shah S."/>
            <person name="Dougan E. K."/>
            <person name="Thang M."/>
            <person name="Chan C."/>
        </authorList>
    </citation>
    <scope>NUCLEOTIDE SEQUENCE [LARGE SCALE GENOMIC DNA]</scope>
</reference>
<feature type="compositionally biased region" description="Basic residues" evidence="1">
    <location>
        <begin position="546"/>
        <end position="557"/>
    </location>
</feature>
<feature type="region of interest" description="Disordered" evidence="1">
    <location>
        <begin position="629"/>
        <end position="675"/>
    </location>
</feature>
<evidence type="ECO:0000313" key="3">
    <source>
        <dbReference type="Proteomes" id="UP001189429"/>
    </source>
</evidence>
<feature type="compositionally biased region" description="Basic residues" evidence="1">
    <location>
        <begin position="347"/>
        <end position="362"/>
    </location>
</feature>
<comment type="caution">
    <text evidence="2">The sequence shown here is derived from an EMBL/GenBank/DDBJ whole genome shotgun (WGS) entry which is preliminary data.</text>
</comment>
<proteinExistence type="predicted"/>
<feature type="compositionally biased region" description="Basic and acidic residues" evidence="1">
    <location>
        <begin position="329"/>
        <end position="346"/>
    </location>
</feature>
<feature type="compositionally biased region" description="Low complexity" evidence="1">
    <location>
        <begin position="516"/>
        <end position="525"/>
    </location>
</feature>
<evidence type="ECO:0000313" key="2">
    <source>
        <dbReference type="EMBL" id="CAK0882954.1"/>
    </source>
</evidence>
<protein>
    <recommendedName>
        <fullName evidence="4">C2 NT-type domain-containing protein</fullName>
    </recommendedName>
</protein>
<evidence type="ECO:0008006" key="4">
    <source>
        <dbReference type="Google" id="ProtNLM"/>
    </source>
</evidence>
<keyword evidence="3" id="KW-1185">Reference proteome</keyword>